<dbReference type="Proteomes" id="UP001178507">
    <property type="component" value="Unassembled WGS sequence"/>
</dbReference>
<dbReference type="EMBL" id="CAUJNA010002135">
    <property type="protein sequence ID" value="CAJ1390769.1"/>
    <property type="molecule type" value="Genomic_DNA"/>
</dbReference>
<dbReference type="AlphaFoldDB" id="A0AA36MY17"/>
<keyword evidence="2" id="KW-1185">Reference proteome</keyword>
<comment type="caution">
    <text evidence="1">The sequence shown here is derived from an EMBL/GenBank/DDBJ whole genome shotgun (WGS) entry which is preliminary data.</text>
</comment>
<gene>
    <name evidence="1" type="ORF">EVOR1521_LOCUS16093</name>
</gene>
<protein>
    <submittedName>
        <fullName evidence="1">Uncharacterized protein</fullName>
    </submittedName>
</protein>
<evidence type="ECO:0000313" key="2">
    <source>
        <dbReference type="Proteomes" id="UP001178507"/>
    </source>
</evidence>
<name>A0AA36MY17_9DINO</name>
<sequence>MFADFPCARTPLEVQIWAYVESAWASELARGQISIDWRQGCWTAADKFATAPADDEQPPAKLIGPARFGKVCRGICCEHTHGSQSLSTHVTFSKTFPGPVCPL</sequence>
<evidence type="ECO:0000313" key="1">
    <source>
        <dbReference type="EMBL" id="CAJ1390769.1"/>
    </source>
</evidence>
<reference evidence="1" key="1">
    <citation type="submission" date="2023-08" db="EMBL/GenBank/DDBJ databases">
        <authorList>
            <person name="Chen Y."/>
            <person name="Shah S."/>
            <person name="Dougan E. K."/>
            <person name="Thang M."/>
            <person name="Chan C."/>
        </authorList>
    </citation>
    <scope>NUCLEOTIDE SEQUENCE</scope>
</reference>
<accession>A0AA36MY17</accession>
<organism evidence="1 2">
    <name type="scientific">Effrenium voratum</name>
    <dbReference type="NCBI Taxonomy" id="2562239"/>
    <lineage>
        <taxon>Eukaryota</taxon>
        <taxon>Sar</taxon>
        <taxon>Alveolata</taxon>
        <taxon>Dinophyceae</taxon>
        <taxon>Suessiales</taxon>
        <taxon>Symbiodiniaceae</taxon>
        <taxon>Effrenium</taxon>
    </lineage>
</organism>
<proteinExistence type="predicted"/>